<evidence type="ECO:0000313" key="2">
    <source>
        <dbReference type="Proteomes" id="UP000316079"/>
    </source>
</evidence>
<dbReference type="AlphaFoldDB" id="A0A553QXM6"/>
<accession>A0A553QXM6</accession>
<proteinExistence type="predicted"/>
<name>A0A553QXM6_9TELE</name>
<dbReference type="EMBL" id="SRMA01025430">
    <property type="protein sequence ID" value="TRY94723.1"/>
    <property type="molecule type" value="Genomic_DNA"/>
</dbReference>
<keyword evidence="2" id="KW-1185">Reference proteome</keyword>
<dbReference type="Proteomes" id="UP000316079">
    <property type="component" value="Unassembled WGS sequence"/>
</dbReference>
<reference evidence="1 2" key="1">
    <citation type="journal article" date="2019" name="Sci. Data">
        <title>Hybrid genome assembly and annotation of Danionella translucida.</title>
        <authorList>
            <person name="Kadobianskyi M."/>
            <person name="Schulze L."/>
            <person name="Schuelke M."/>
            <person name="Judkewitz B."/>
        </authorList>
    </citation>
    <scope>NUCLEOTIDE SEQUENCE [LARGE SCALE GENOMIC DNA]</scope>
    <source>
        <strain evidence="1 2">Bolton</strain>
    </source>
</reference>
<gene>
    <name evidence="1" type="ORF">DNTS_021611</name>
</gene>
<evidence type="ECO:0000313" key="1">
    <source>
        <dbReference type="EMBL" id="TRY94723.1"/>
    </source>
</evidence>
<comment type="caution">
    <text evidence="1">The sequence shown here is derived from an EMBL/GenBank/DDBJ whole genome shotgun (WGS) entry which is preliminary data.</text>
</comment>
<protein>
    <submittedName>
        <fullName evidence="1">Uncharacterized protein</fullName>
    </submittedName>
</protein>
<organism evidence="1 2">
    <name type="scientific">Danionella cerebrum</name>
    <dbReference type="NCBI Taxonomy" id="2873325"/>
    <lineage>
        <taxon>Eukaryota</taxon>
        <taxon>Metazoa</taxon>
        <taxon>Chordata</taxon>
        <taxon>Craniata</taxon>
        <taxon>Vertebrata</taxon>
        <taxon>Euteleostomi</taxon>
        <taxon>Actinopterygii</taxon>
        <taxon>Neopterygii</taxon>
        <taxon>Teleostei</taxon>
        <taxon>Ostariophysi</taxon>
        <taxon>Cypriniformes</taxon>
        <taxon>Danionidae</taxon>
        <taxon>Danioninae</taxon>
        <taxon>Danionella</taxon>
    </lineage>
</organism>
<sequence>MGCVCFRDGMPLSGSFRTRKGKIFLFCDLYRAESMDEQRDHHQLHHLQQPACFLTPLFRLGSETELMCSSVALKH</sequence>